<organism evidence="13 14">
    <name type="scientific">Reticulomyxa filosa</name>
    <dbReference type="NCBI Taxonomy" id="46433"/>
    <lineage>
        <taxon>Eukaryota</taxon>
        <taxon>Sar</taxon>
        <taxon>Rhizaria</taxon>
        <taxon>Retaria</taxon>
        <taxon>Foraminifera</taxon>
        <taxon>Monothalamids</taxon>
        <taxon>Reticulomyxidae</taxon>
        <taxon>Reticulomyxa</taxon>
    </lineage>
</organism>
<dbReference type="GO" id="GO:0000723">
    <property type="term" value="P:telomere maintenance"/>
    <property type="evidence" value="ECO:0007669"/>
    <property type="project" value="TreeGrafter"/>
</dbReference>
<dbReference type="GO" id="GO:0006281">
    <property type="term" value="P:DNA repair"/>
    <property type="evidence" value="ECO:0007669"/>
    <property type="project" value="TreeGrafter"/>
</dbReference>
<feature type="domain" description="FATC" evidence="12">
    <location>
        <begin position="529"/>
        <end position="561"/>
    </location>
</feature>
<gene>
    <name evidence="13" type="ORF">RFI_22349</name>
</gene>
<dbReference type="GO" id="GO:0005694">
    <property type="term" value="C:chromosome"/>
    <property type="evidence" value="ECO:0007669"/>
    <property type="project" value="TreeGrafter"/>
</dbReference>
<dbReference type="PANTHER" id="PTHR11139">
    <property type="entry name" value="ATAXIA TELANGIECTASIA MUTATED ATM -RELATED"/>
    <property type="match status" value="1"/>
</dbReference>
<dbReference type="SMART" id="SM00146">
    <property type="entry name" value="PI3Kc"/>
    <property type="match status" value="1"/>
</dbReference>
<dbReference type="GO" id="GO:0005634">
    <property type="term" value="C:nucleus"/>
    <property type="evidence" value="ECO:0007669"/>
    <property type="project" value="UniProtKB-SubCell"/>
</dbReference>
<dbReference type="Proteomes" id="UP000023152">
    <property type="component" value="Unassembled WGS sequence"/>
</dbReference>
<evidence type="ECO:0000256" key="2">
    <source>
        <dbReference type="ARBA" id="ARBA00012513"/>
    </source>
</evidence>
<dbReference type="GO" id="GO:0004674">
    <property type="term" value="F:protein serine/threonine kinase activity"/>
    <property type="evidence" value="ECO:0007669"/>
    <property type="project" value="UniProtKB-KW"/>
</dbReference>
<dbReference type="InterPro" id="IPR018936">
    <property type="entry name" value="PI3/4_kinase_CS"/>
</dbReference>
<dbReference type="GO" id="GO:0005524">
    <property type="term" value="F:ATP binding"/>
    <property type="evidence" value="ECO:0007669"/>
    <property type="project" value="UniProtKB-KW"/>
</dbReference>
<dbReference type="PANTHER" id="PTHR11139:SF69">
    <property type="entry name" value="SERINE_THREONINE-PROTEIN KINASE ATR"/>
    <property type="match status" value="1"/>
</dbReference>
<evidence type="ECO:0000259" key="12">
    <source>
        <dbReference type="PROSITE" id="PS51190"/>
    </source>
</evidence>
<dbReference type="InterPro" id="IPR003152">
    <property type="entry name" value="FATC_dom"/>
</dbReference>
<dbReference type="InterPro" id="IPR050517">
    <property type="entry name" value="DDR_Repair_Kinase"/>
</dbReference>
<dbReference type="PROSITE" id="PS50290">
    <property type="entry name" value="PI3_4_KINASE_3"/>
    <property type="match status" value="1"/>
</dbReference>
<dbReference type="Gene3D" id="3.30.1010.10">
    <property type="entry name" value="Phosphatidylinositol 3-kinase Catalytic Subunit, Chain A, domain 4"/>
    <property type="match status" value="1"/>
</dbReference>
<proteinExistence type="predicted"/>
<dbReference type="Pfam" id="PF00454">
    <property type="entry name" value="PI3_PI4_kinase"/>
    <property type="match status" value="1"/>
</dbReference>
<keyword evidence="6" id="KW-0227">DNA damage</keyword>
<keyword evidence="9" id="KW-0539">Nucleus</keyword>
<keyword evidence="4" id="KW-0808">Transferase</keyword>
<protein>
    <recommendedName>
        <fullName evidence="10">Serine/threonine-protein kinase ATR</fullName>
        <ecNumber evidence="2">2.7.11.1</ecNumber>
    </recommendedName>
</protein>
<evidence type="ECO:0000256" key="6">
    <source>
        <dbReference type="ARBA" id="ARBA00022763"/>
    </source>
</evidence>
<evidence type="ECO:0000256" key="1">
    <source>
        <dbReference type="ARBA" id="ARBA00004123"/>
    </source>
</evidence>
<dbReference type="InterPro" id="IPR036940">
    <property type="entry name" value="PI3/4_kinase_cat_sf"/>
</dbReference>
<comment type="caution">
    <text evidence="13">The sequence shown here is derived from an EMBL/GenBank/DDBJ whole genome shotgun (WGS) entry which is preliminary data.</text>
</comment>
<dbReference type="SMART" id="SM01343">
    <property type="entry name" value="FATC"/>
    <property type="match status" value="1"/>
</dbReference>
<sequence>MAVMPIIISQSLDTSKHIMEIVNQIIIITSLQYPHQTFWMISMLLSTIEITISVKKDANKRIMELLKKTIIESSKSNNIKGQIMNIVLQQMCTLLNQLPILVPEIIEKNSSTRSSTIIKSSTFNLPNVMKTTTNWNIIVPNLDYLLPSLPPSGLTDINWETYNEQLILIHSFSNNVITMNSQARPKKITCIGNNGETYSFLVKREIRGDMRKDQRTMEICAVINRLFNINSEARKRNIKLLTYSVIPINERVAIVQWVEKVETLRKLIIETHLFDIEAFGDSTKIIDRTNILRTDLQSIQLEYNEKKINEIQLSKKFIYEILQYSPIVFHKWFERNWITSSQWIESRSLYTRSYAAWSMVGFMLALGDRHLENIMIHTNTGECVNIDFDCLFDKAKSFKVPEQVPFRLTRNIIDGFGICGIEGVFRRSCEIVLHILRENKDVILNTLHSFVYDPLIDHNMMQSFIIQQSSYNCYANEDIHVTRAPSDQQLNKEAEAAKTCLYNVKLRLNGHVAVRKPNYPCPVYDSTSIALSVQGQVQQLIDQATEINALSKMFPGWMPFL</sequence>
<evidence type="ECO:0000256" key="7">
    <source>
        <dbReference type="ARBA" id="ARBA00022777"/>
    </source>
</evidence>
<keyword evidence="8" id="KW-0067">ATP-binding</keyword>
<evidence type="ECO:0000256" key="9">
    <source>
        <dbReference type="ARBA" id="ARBA00023242"/>
    </source>
</evidence>
<evidence type="ECO:0000256" key="8">
    <source>
        <dbReference type="ARBA" id="ARBA00022840"/>
    </source>
</evidence>
<keyword evidence="5" id="KW-0547">Nucleotide-binding</keyword>
<evidence type="ECO:0000256" key="10">
    <source>
        <dbReference type="ARBA" id="ARBA00024420"/>
    </source>
</evidence>
<name>X6MPK8_RETFI</name>
<dbReference type="PROSITE" id="PS00916">
    <property type="entry name" value="PI3_4_KINASE_2"/>
    <property type="match status" value="1"/>
</dbReference>
<dbReference type="SUPFAM" id="SSF56112">
    <property type="entry name" value="Protein kinase-like (PK-like)"/>
    <property type="match status" value="1"/>
</dbReference>
<comment type="subcellular location">
    <subcellularLocation>
        <location evidence="1">Nucleus</location>
    </subcellularLocation>
</comment>
<dbReference type="EC" id="2.7.11.1" evidence="2"/>
<feature type="domain" description="PI3K/PI4K catalytic" evidence="11">
    <location>
        <begin position="172"/>
        <end position="498"/>
    </location>
</feature>
<reference evidence="13 14" key="1">
    <citation type="journal article" date="2013" name="Curr. Biol.">
        <title>The Genome of the Foraminiferan Reticulomyxa filosa.</title>
        <authorList>
            <person name="Glockner G."/>
            <person name="Hulsmann N."/>
            <person name="Schleicher M."/>
            <person name="Noegel A.A."/>
            <person name="Eichinger L."/>
            <person name="Gallinger C."/>
            <person name="Pawlowski J."/>
            <person name="Sierra R."/>
            <person name="Euteneuer U."/>
            <person name="Pillet L."/>
            <person name="Moustafa A."/>
            <person name="Platzer M."/>
            <person name="Groth M."/>
            <person name="Szafranski K."/>
            <person name="Schliwa M."/>
        </authorList>
    </citation>
    <scope>NUCLEOTIDE SEQUENCE [LARGE SCALE GENOMIC DNA]</scope>
</reference>
<dbReference type="EMBL" id="ASPP01019552">
    <property type="protein sequence ID" value="ETO15020.1"/>
    <property type="molecule type" value="Genomic_DNA"/>
</dbReference>
<evidence type="ECO:0000256" key="3">
    <source>
        <dbReference type="ARBA" id="ARBA00022527"/>
    </source>
</evidence>
<dbReference type="GO" id="GO:0000077">
    <property type="term" value="P:DNA damage checkpoint signaling"/>
    <property type="evidence" value="ECO:0007669"/>
    <property type="project" value="TreeGrafter"/>
</dbReference>
<evidence type="ECO:0000313" key="13">
    <source>
        <dbReference type="EMBL" id="ETO15020.1"/>
    </source>
</evidence>
<dbReference type="CDD" id="cd00892">
    <property type="entry name" value="PIKKc_ATR"/>
    <property type="match status" value="1"/>
</dbReference>
<dbReference type="InterPro" id="IPR011009">
    <property type="entry name" value="Kinase-like_dom_sf"/>
</dbReference>
<dbReference type="Pfam" id="PF02260">
    <property type="entry name" value="FATC"/>
    <property type="match status" value="1"/>
</dbReference>
<evidence type="ECO:0000259" key="11">
    <source>
        <dbReference type="PROSITE" id="PS50290"/>
    </source>
</evidence>
<dbReference type="AlphaFoldDB" id="X6MPK8"/>
<evidence type="ECO:0000256" key="5">
    <source>
        <dbReference type="ARBA" id="ARBA00022741"/>
    </source>
</evidence>
<evidence type="ECO:0000256" key="4">
    <source>
        <dbReference type="ARBA" id="ARBA00022679"/>
    </source>
</evidence>
<evidence type="ECO:0000313" key="14">
    <source>
        <dbReference type="Proteomes" id="UP000023152"/>
    </source>
</evidence>
<dbReference type="InterPro" id="IPR000403">
    <property type="entry name" value="PI3/4_kinase_cat_dom"/>
</dbReference>
<dbReference type="PROSITE" id="PS51190">
    <property type="entry name" value="FATC"/>
    <property type="match status" value="1"/>
</dbReference>
<keyword evidence="14" id="KW-1185">Reference proteome</keyword>
<dbReference type="OrthoDB" id="381190at2759"/>
<keyword evidence="7 13" id="KW-0418">Kinase</keyword>
<accession>X6MPK8</accession>
<keyword evidence="3" id="KW-0723">Serine/threonine-protein kinase</keyword>
<dbReference type="Gene3D" id="1.10.1070.11">
    <property type="entry name" value="Phosphatidylinositol 3-/4-kinase, catalytic domain"/>
    <property type="match status" value="1"/>
</dbReference>